<evidence type="ECO:0000256" key="1">
    <source>
        <dbReference type="SAM" id="MobiDB-lite"/>
    </source>
</evidence>
<keyword evidence="4" id="KW-1185">Reference proteome</keyword>
<protein>
    <submittedName>
        <fullName evidence="3">LRAT-like domain</fullName>
    </submittedName>
</protein>
<proteinExistence type="predicted"/>
<feature type="region of interest" description="Disordered" evidence="1">
    <location>
        <begin position="324"/>
        <end position="366"/>
    </location>
</feature>
<organism evidence="3 4">
    <name type="scientific">Arabidopsis suecica</name>
    <name type="common">Swedish thale-cress</name>
    <name type="synonym">Cardaminopsis suecica</name>
    <dbReference type="NCBI Taxonomy" id="45249"/>
    <lineage>
        <taxon>Eukaryota</taxon>
        <taxon>Viridiplantae</taxon>
        <taxon>Streptophyta</taxon>
        <taxon>Embryophyta</taxon>
        <taxon>Tracheophyta</taxon>
        <taxon>Spermatophyta</taxon>
        <taxon>Magnoliopsida</taxon>
        <taxon>eudicotyledons</taxon>
        <taxon>Gunneridae</taxon>
        <taxon>Pentapetalae</taxon>
        <taxon>rosids</taxon>
        <taxon>malvids</taxon>
        <taxon>Brassicales</taxon>
        <taxon>Brassicaceae</taxon>
        <taxon>Camelineae</taxon>
        <taxon>Arabidopsis</taxon>
    </lineage>
</organism>
<evidence type="ECO:0000313" key="3">
    <source>
        <dbReference type="EMBL" id="KAG7555464.1"/>
    </source>
</evidence>
<dbReference type="EMBL" id="JAEFBJ010000011">
    <property type="protein sequence ID" value="KAG7555464.1"/>
    <property type="molecule type" value="Genomic_DNA"/>
</dbReference>
<dbReference type="Pfam" id="PF04970">
    <property type="entry name" value="LRAT"/>
    <property type="match status" value="1"/>
</dbReference>
<dbReference type="Proteomes" id="UP000694251">
    <property type="component" value="Chromosome 11"/>
</dbReference>
<dbReference type="PANTHER" id="PTHR46137">
    <property type="entry name" value="OS05G0310600 PROTEIN"/>
    <property type="match status" value="1"/>
</dbReference>
<dbReference type="OrthoDB" id="421951at2759"/>
<dbReference type="InterPro" id="IPR007053">
    <property type="entry name" value="LRAT_dom"/>
</dbReference>
<feature type="region of interest" description="Disordered" evidence="1">
    <location>
        <begin position="425"/>
        <end position="458"/>
    </location>
</feature>
<name>A0A8T1ZBR7_ARASU</name>
<evidence type="ECO:0000313" key="4">
    <source>
        <dbReference type="Proteomes" id="UP000694251"/>
    </source>
</evidence>
<reference evidence="3 4" key="1">
    <citation type="submission" date="2020-12" db="EMBL/GenBank/DDBJ databases">
        <title>Concerted genomic and epigenomic changes stabilize Arabidopsis allopolyploids.</title>
        <authorList>
            <person name="Chen Z."/>
        </authorList>
    </citation>
    <scope>NUCLEOTIDE SEQUENCE [LARGE SCALE GENOMIC DNA]</scope>
    <source>
        <strain evidence="3">As9502</strain>
        <tissue evidence="3">Leaf</tissue>
    </source>
</reference>
<accession>A0A8T1ZBR7</accession>
<dbReference type="AlphaFoldDB" id="A0A8T1ZBR7"/>
<sequence>MGLLSNQISRETLKPGDHIYSWRNAYIYSHHGIYVGDEKVIHFTRGGGLETETGTFLDKFIASSVPNHGGDNNPCPKCGDQSKLDGVISSCLDCFLAGGNLYLFEYGVSPAFFVSKQRGGTCTTAPSDPPEEVIFRAKFLLLRNAFGAYNLFENNCEDFAIYCKSGLVVMSNIKLGSSGQANSASIARDALSSTLGLLGVVNASGRAASVVSSTLRYVVPNFGAAFGGLVLVGGYGKYCMDCLYSDIGMRSDVTKVPVQGLVSIIELMEGRSEDNKSILDQIEGMDLPPTITHVHEKLINHEAKLLSPTMHSALPVTVNVATQRNNNNSNRHHNNNNNNRNRYNNNSNSSSNWQPSYNKTEQRGPRPYLGRCQICSVHGHSARRCPQLQGRVTHVHEKLINHEAKLLSPTMHSALPVTANVATQRNNNNSNRHHNNNNNNNNNRNHYNNNSNSSSNWQ</sequence>
<comment type="caution">
    <text evidence="3">The sequence shown here is derived from an EMBL/GenBank/DDBJ whole genome shotgun (WGS) entry which is preliminary data.</text>
</comment>
<feature type="domain" description="LRAT" evidence="2">
    <location>
        <begin position="20"/>
        <end position="172"/>
    </location>
</feature>
<gene>
    <name evidence="3" type="ORF">ISN44_As11g016030</name>
</gene>
<feature type="compositionally biased region" description="Low complexity" evidence="1">
    <location>
        <begin position="324"/>
        <end position="352"/>
    </location>
</feature>
<dbReference type="PROSITE" id="PS51934">
    <property type="entry name" value="LRAT"/>
    <property type="match status" value="1"/>
</dbReference>
<evidence type="ECO:0000259" key="2">
    <source>
        <dbReference type="PROSITE" id="PS51934"/>
    </source>
</evidence>
<feature type="non-terminal residue" evidence="3">
    <location>
        <position position="1"/>
    </location>
</feature>
<dbReference type="PANTHER" id="PTHR46137:SF19">
    <property type="entry name" value="GB|AAF32477.1"/>
    <property type="match status" value="1"/>
</dbReference>